<dbReference type="AlphaFoldDB" id="A0A0S7BUB0"/>
<dbReference type="GO" id="GO:0016491">
    <property type="term" value="F:oxidoreductase activity"/>
    <property type="evidence" value="ECO:0007669"/>
    <property type="project" value="UniProtKB-KW"/>
</dbReference>
<dbReference type="PRINTS" id="PR00368">
    <property type="entry name" value="FADPNR"/>
</dbReference>
<keyword evidence="2" id="KW-0560">Oxidoreductase</keyword>
<evidence type="ECO:0000313" key="5">
    <source>
        <dbReference type="Proteomes" id="UP000053370"/>
    </source>
</evidence>
<organism evidence="4">
    <name type="scientific">Flexilinea flocculi</name>
    <dbReference type="NCBI Taxonomy" id="1678840"/>
    <lineage>
        <taxon>Bacteria</taxon>
        <taxon>Bacillati</taxon>
        <taxon>Chloroflexota</taxon>
        <taxon>Anaerolineae</taxon>
        <taxon>Anaerolineales</taxon>
        <taxon>Anaerolineaceae</taxon>
        <taxon>Flexilinea</taxon>
    </lineage>
</organism>
<dbReference type="PANTHER" id="PTHR48105">
    <property type="entry name" value="THIOREDOXIN REDUCTASE 1-RELATED-RELATED"/>
    <property type="match status" value="1"/>
</dbReference>
<evidence type="ECO:0000259" key="3">
    <source>
        <dbReference type="Pfam" id="PF07992"/>
    </source>
</evidence>
<dbReference type="EMBL" id="DF968181">
    <property type="protein sequence ID" value="GAP41634.1"/>
    <property type="molecule type" value="Genomic_DNA"/>
</dbReference>
<dbReference type="InterPro" id="IPR023753">
    <property type="entry name" value="FAD/NAD-binding_dom"/>
</dbReference>
<sequence>MEDNQIKNNSNESQKASANYDVVIIGGGPAGSTAAIYAARSGLKTLVVDKGLTSGALGITSKIVNYPGIVEEISGAQLVEKMREQAKLFGAEYISDKVIGVDLQSETKSIFGNGGVYNSRFVIISTGSMGRGVRIQGEDRLLGHGVSYCATCDAAFYRNKDVVVAGNTDEAIEEALFLTKYANQVYFLSQTERLAAPQELVETLKNHPKVILYAGTKLKEIIGENRVEAVLAVQSDQHEVLLSVSGAFVYLQGGRPVTDFIQGQLEVSQSGCLIVDSSFQTSIPGVYAIGDVLCTHVKQVVVSAAEGAIAAMAIEKEINGRSRMMVDWSEKKQ</sequence>
<evidence type="ECO:0000313" key="4">
    <source>
        <dbReference type="EMBL" id="GAP41634.1"/>
    </source>
</evidence>
<dbReference type="Proteomes" id="UP000053370">
    <property type="component" value="Unassembled WGS sequence"/>
</dbReference>
<evidence type="ECO:0000256" key="2">
    <source>
        <dbReference type="ARBA" id="ARBA00023002"/>
    </source>
</evidence>
<reference evidence="4" key="1">
    <citation type="journal article" date="2015" name="Genome Announc.">
        <title>Draft Genome Sequence of Anaerolineae Strain TC1, a Novel Isolate from a Methanogenic Wastewater Treatment System.</title>
        <authorList>
            <person name="Matsuura N."/>
            <person name="Tourlousse D.M."/>
            <person name="Sun L."/>
            <person name="Toyonaga M."/>
            <person name="Kuroda K."/>
            <person name="Ohashi A."/>
            <person name="Cruz R."/>
            <person name="Yamaguchi T."/>
            <person name="Sekiguchi Y."/>
        </authorList>
    </citation>
    <scope>NUCLEOTIDE SEQUENCE [LARGE SCALE GENOMIC DNA]</scope>
    <source>
        <strain evidence="4">TC1</strain>
    </source>
</reference>
<dbReference type="InterPro" id="IPR036188">
    <property type="entry name" value="FAD/NAD-bd_sf"/>
</dbReference>
<dbReference type="SUPFAM" id="SSF51905">
    <property type="entry name" value="FAD/NAD(P)-binding domain"/>
    <property type="match status" value="1"/>
</dbReference>
<dbReference type="Pfam" id="PF07992">
    <property type="entry name" value="Pyr_redox_2"/>
    <property type="match status" value="1"/>
</dbReference>
<accession>A0A0S7BUB0</accession>
<protein>
    <submittedName>
        <fullName evidence="4">Thioredoxin reductase</fullName>
    </submittedName>
</protein>
<gene>
    <name evidence="4" type="ORF">ATC1_131626</name>
</gene>
<dbReference type="InterPro" id="IPR050097">
    <property type="entry name" value="Ferredoxin-NADP_redctase_2"/>
</dbReference>
<dbReference type="PATRIC" id="fig|1678840.3.peg.3122"/>
<feature type="domain" description="FAD/NAD(P)-binding" evidence="3">
    <location>
        <begin position="20"/>
        <end position="307"/>
    </location>
</feature>
<evidence type="ECO:0000256" key="1">
    <source>
        <dbReference type="ARBA" id="ARBA00022630"/>
    </source>
</evidence>
<dbReference type="STRING" id="1678840.ATC1_131626"/>
<keyword evidence="1" id="KW-0285">Flavoprotein</keyword>
<dbReference type="PRINTS" id="PR00469">
    <property type="entry name" value="PNDRDTASEII"/>
</dbReference>
<proteinExistence type="predicted"/>
<keyword evidence="5" id="KW-1185">Reference proteome</keyword>
<dbReference type="Gene3D" id="3.50.50.60">
    <property type="entry name" value="FAD/NAD(P)-binding domain"/>
    <property type="match status" value="2"/>
</dbReference>
<name>A0A0S7BUB0_9CHLR</name>
<dbReference type="RefSeq" id="WP_236688139.1">
    <property type="nucleotide sequence ID" value="NZ_DF968181.1"/>
</dbReference>